<sequence length="114" mass="12813">MEVFRPPCLHCRFYSSFPPLPILSPPLSIKHLLAFLPARGGKASLIGQLDRRSSKPRGLSSTLTKWTLYDGAGLSHLGDNRDCWQHFGMPLPSPPFPLPLAFRSYGCVYRWSTK</sequence>
<protein>
    <submittedName>
        <fullName evidence="1">Uncharacterized protein</fullName>
    </submittedName>
</protein>
<evidence type="ECO:0000313" key="1">
    <source>
        <dbReference type="EMBL" id="GIY84529.1"/>
    </source>
</evidence>
<evidence type="ECO:0000313" key="2">
    <source>
        <dbReference type="Proteomes" id="UP001054837"/>
    </source>
</evidence>
<proteinExistence type="predicted"/>
<dbReference type="AlphaFoldDB" id="A0AAV4WS84"/>
<accession>A0AAV4WS84</accession>
<reference evidence="1 2" key="1">
    <citation type="submission" date="2021-06" db="EMBL/GenBank/DDBJ databases">
        <title>Caerostris darwini draft genome.</title>
        <authorList>
            <person name="Kono N."/>
            <person name="Arakawa K."/>
        </authorList>
    </citation>
    <scope>NUCLEOTIDE SEQUENCE [LARGE SCALE GENOMIC DNA]</scope>
</reference>
<dbReference type="EMBL" id="BPLQ01014939">
    <property type="protein sequence ID" value="GIY84529.1"/>
    <property type="molecule type" value="Genomic_DNA"/>
</dbReference>
<organism evidence="1 2">
    <name type="scientific">Caerostris darwini</name>
    <dbReference type="NCBI Taxonomy" id="1538125"/>
    <lineage>
        <taxon>Eukaryota</taxon>
        <taxon>Metazoa</taxon>
        <taxon>Ecdysozoa</taxon>
        <taxon>Arthropoda</taxon>
        <taxon>Chelicerata</taxon>
        <taxon>Arachnida</taxon>
        <taxon>Araneae</taxon>
        <taxon>Araneomorphae</taxon>
        <taxon>Entelegynae</taxon>
        <taxon>Araneoidea</taxon>
        <taxon>Araneidae</taxon>
        <taxon>Caerostris</taxon>
    </lineage>
</organism>
<comment type="caution">
    <text evidence="1">The sequence shown here is derived from an EMBL/GenBank/DDBJ whole genome shotgun (WGS) entry which is preliminary data.</text>
</comment>
<dbReference type="Proteomes" id="UP001054837">
    <property type="component" value="Unassembled WGS sequence"/>
</dbReference>
<name>A0AAV4WS84_9ARAC</name>
<gene>
    <name evidence="1" type="ORF">CDAR_168731</name>
</gene>
<keyword evidence="2" id="KW-1185">Reference proteome</keyword>